<organism evidence="1 2">
    <name type="scientific">Pelagibius litoralis</name>
    <dbReference type="NCBI Taxonomy" id="374515"/>
    <lineage>
        <taxon>Bacteria</taxon>
        <taxon>Pseudomonadati</taxon>
        <taxon>Pseudomonadota</taxon>
        <taxon>Alphaproteobacteria</taxon>
        <taxon>Rhodospirillales</taxon>
        <taxon>Rhodovibrionaceae</taxon>
        <taxon>Pelagibius</taxon>
    </lineage>
</organism>
<reference evidence="1" key="1">
    <citation type="submission" date="2020-03" db="EMBL/GenBank/DDBJ databases">
        <title>Genome of Pelagibius litoralis DSM 21314T.</title>
        <authorList>
            <person name="Wang G."/>
        </authorList>
    </citation>
    <scope>NUCLEOTIDE SEQUENCE</scope>
    <source>
        <strain evidence="1">DSM 21314</strain>
    </source>
</reference>
<evidence type="ECO:0000313" key="1">
    <source>
        <dbReference type="EMBL" id="NIA72376.1"/>
    </source>
</evidence>
<gene>
    <name evidence="1" type="ORF">HBA54_27690</name>
</gene>
<name>A0A967KIK2_9PROT</name>
<evidence type="ECO:0008006" key="3">
    <source>
        <dbReference type="Google" id="ProtNLM"/>
    </source>
</evidence>
<dbReference type="EMBL" id="JAAQPH010000042">
    <property type="protein sequence ID" value="NIA72376.1"/>
    <property type="molecule type" value="Genomic_DNA"/>
</dbReference>
<protein>
    <recommendedName>
        <fullName evidence="3">Large polyvalent protein associated domain-containing protein</fullName>
    </recommendedName>
</protein>
<proteinExistence type="predicted"/>
<dbReference type="AlphaFoldDB" id="A0A967KIK2"/>
<evidence type="ECO:0000313" key="2">
    <source>
        <dbReference type="Proteomes" id="UP000761264"/>
    </source>
</evidence>
<dbReference type="RefSeq" id="WP_167231662.1">
    <property type="nucleotide sequence ID" value="NZ_JAAQPH010000042.1"/>
</dbReference>
<dbReference type="Proteomes" id="UP000761264">
    <property type="component" value="Unassembled WGS sequence"/>
</dbReference>
<accession>A0A967KIK2</accession>
<comment type="caution">
    <text evidence="1">The sequence shown here is derived from an EMBL/GenBank/DDBJ whole genome shotgun (WGS) entry which is preliminary data.</text>
</comment>
<sequence length="840" mass="92336">MSAADCIAEIKKAAGRDLADEQLDDLVTTLRSRQKQRRLAQQGESAEEAILKAADEMADDLLSEKLIAKRNEALNFKRRAEVRDYVEANFAQRPALGLEARITGVNAPRGASRLSATQEQHQLTGYYTQGFLADVEKEGLWQVFVSGALDREIAREMWEIRPNGNRGISGSDEAARMAEVMHKWQEATRIDANRAGASVKKSPGYVVRQSHDTFKIRNASFEDWRDFILPKLDAERTFAGVDDVEKFLTNVYEGLASGVHLANAGDAAPSGFKGFANLAQSMSQDRVLHFRAADDWFDYNGRFGNGSLRESLIFGFERMARQTGLMRVWGPNPAANYDSVFNELLAKQNVKGKQTLRNDRAWLDNRFAEVDGSVNIPGNVMLAKWSAMTRAVQSMAKLGGATLSAFADIPIAASELRYQGVGFLEAYGAALKGPLTGRGSAEQRQILGMLGVMMDSMKGNAVHRFSGHDDLPGAMSRMMRTFFKWNGLTWWTDSMRSSVALAMSHRLAMVKGTGWGKLDPDLKRTLGLFGIGEGDWPILQKATSKTADGQQFLVPEGVREVDDATIRQVIGADASDNAVRRYREGLEGRLRSYFTDRVDYAVITPDARTNAILKRGTQPGTVEGEAFRFITQFKSFPVAVLTRAVGREVYGRGADSLGQALRNGNGEMLGLANLMLSSAVFGYLAMSAKDLAKGRAPRDPNSAKTWAAALVQGGGFGIYGDFLFGEVRNRFGGSALSTALGPTAGTVDDLFDIWGRVREGDDALAKSVTTLISNTPFANLFYTRAALDYLFLYQMREAMNPGFLRRMEKRIEKENAQTFLLRPSSAIPTGGGNRPLEGIR</sequence>
<keyword evidence="2" id="KW-1185">Reference proteome</keyword>